<name>A0A4Q4J9V7_9SPHN</name>
<dbReference type="Proteomes" id="UP000292734">
    <property type="component" value="Unassembled WGS sequence"/>
</dbReference>
<dbReference type="RefSeq" id="WP_129965269.1">
    <property type="nucleotide sequence ID" value="NZ_JACBZE010000001.1"/>
</dbReference>
<dbReference type="EMBL" id="SEOM01000001">
    <property type="protein sequence ID" value="RYM02965.1"/>
    <property type="molecule type" value="Genomic_DNA"/>
</dbReference>
<feature type="transmembrane region" description="Helical" evidence="1">
    <location>
        <begin position="12"/>
        <end position="36"/>
    </location>
</feature>
<keyword evidence="3" id="KW-0808">Transferase</keyword>
<dbReference type="Gene3D" id="3.90.550.10">
    <property type="entry name" value="Spore Coat Polysaccharide Biosynthesis Protein SpsA, Chain A"/>
    <property type="match status" value="1"/>
</dbReference>
<sequence>MKNSTRQNSHTPFLLYGVLLLILGFATYLLGVLLVFPRYLLGLRHLLDPVSAWLVWYSGVPIMLGLAFALFDLLFLFGDKKPKAPVRFEPVRHRRVTVALTAYNDEDSIGPAVRDFLENPLVERVIVVSNNSSDRTFDHARDAGAITFNEMAPGYGRCVFRCLSEAAKFDDTDFVVLCEGDSTFRAYDIEKLLAYAPHADIVNGTRTVEPLRQYITQLSTFMYYGNIFVGKLLEAKHLGRGTITDVGTTYKLCRRESLIPLLGKLKPAVNLEFNAHFLDTALGDGLVLLECPITFHPRVGVSKGGNINNWRGFTVGMRMILGMLRNWKRYA</sequence>
<proteinExistence type="predicted"/>
<gene>
    <name evidence="3" type="ORF">EWH08_00110</name>
</gene>
<dbReference type="AlphaFoldDB" id="A0A4Q4J9V7"/>
<keyword evidence="1" id="KW-0472">Membrane</keyword>
<dbReference type="GO" id="GO:0016740">
    <property type="term" value="F:transferase activity"/>
    <property type="evidence" value="ECO:0007669"/>
    <property type="project" value="UniProtKB-KW"/>
</dbReference>
<keyword evidence="1" id="KW-1133">Transmembrane helix</keyword>
<comment type="caution">
    <text evidence="3">The sequence shown here is derived from an EMBL/GenBank/DDBJ whole genome shotgun (WGS) entry which is preliminary data.</text>
</comment>
<accession>A0A4Q4J9V7</accession>
<reference evidence="3 4" key="1">
    <citation type="submission" date="2019-02" db="EMBL/GenBank/DDBJ databases">
        <authorList>
            <person name="Feng G."/>
        </authorList>
    </citation>
    <scope>NUCLEOTIDE SEQUENCE [LARGE SCALE GENOMIC DNA]</scope>
    <source>
        <strain evidence="3 4">DSM 26779</strain>
    </source>
</reference>
<feature type="transmembrane region" description="Helical" evidence="1">
    <location>
        <begin position="56"/>
        <end position="77"/>
    </location>
</feature>
<feature type="domain" description="Glycosyltransferase 2-like" evidence="2">
    <location>
        <begin position="97"/>
        <end position="258"/>
    </location>
</feature>
<evidence type="ECO:0000259" key="2">
    <source>
        <dbReference type="Pfam" id="PF00535"/>
    </source>
</evidence>
<dbReference type="PANTHER" id="PTHR48090">
    <property type="entry name" value="UNDECAPRENYL-PHOSPHATE 4-DEOXY-4-FORMAMIDO-L-ARABINOSE TRANSFERASE-RELATED"/>
    <property type="match status" value="1"/>
</dbReference>
<evidence type="ECO:0000313" key="4">
    <source>
        <dbReference type="Proteomes" id="UP000292734"/>
    </source>
</evidence>
<keyword evidence="1" id="KW-0812">Transmembrane</keyword>
<protein>
    <submittedName>
        <fullName evidence="3">Glycosyltransferase</fullName>
    </submittedName>
</protein>
<organism evidence="3 4">
    <name type="scientific">Sphingobium indicum</name>
    <dbReference type="NCBI Taxonomy" id="332055"/>
    <lineage>
        <taxon>Bacteria</taxon>
        <taxon>Pseudomonadati</taxon>
        <taxon>Pseudomonadota</taxon>
        <taxon>Alphaproteobacteria</taxon>
        <taxon>Sphingomonadales</taxon>
        <taxon>Sphingomonadaceae</taxon>
        <taxon>Sphingobium</taxon>
    </lineage>
</organism>
<dbReference type="InterPro" id="IPR029044">
    <property type="entry name" value="Nucleotide-diphossugar_trans"/>
</dbReference>
<dbReference type="Pfam" id="PF00535">
    <property type="entry name" value="Glycos_transf_2"/>
    <property type="match status" value="1"/>
</dbReference>
<evidence type="ECO:0000313" key="3">
    <source>
        <dbReference type="EMBL" id="RYM02965.1"/>
    </source>
</evidence>
<evidence type="ECO:0000256" key="1">
    <source>
        <dbReference type="SAM" id="Phobius"/>
    </source>
</evidence>
<dbReference type="InterPro" id="IPR001173">
    <property type="entry name" value="Glyco_trans_2-like"/>
</dbReference>
<dbReference type="InterPro" id="IPR050256">
    <property type="entry name" value="Glycosyltransferase_2"/>
</dbReference>
<dbReference type="PANTHER" id="PTHR48090:SF7">
    <property type="entry name" value="RFBJ PROTEIN"/>
    <property type="match status" value="1"/>
</dbReference>
<dbReference type="SUPFAM" id="SSF53448">
    <property type="entry name" value="Nucleotide-diphospho-sugar transferases"/>
    <property type="match status" value="1"/>
</dbReference>